<keyword evidence="8" id="KW-1185">Reference proteome</keyword>
<dbReference type="PANTHER" id="PTHR30474:SF3">
    <property type="entry name" value="PEPTIDOGLYCAN GLYCOSYLTRANSFERASE RODA"/>
    <property type="match status" value="1"/>
</dbReference>
<feature type="transmembrane region" description="Helical" evidence="6">
    <location>
        <begin position="151"/>
        <end position="174"/>
    </location>
</feature>
<sequence>MLLTGRIKNNVPRRLLFIFEFLALFLLLIYEAKVPDLKTVLNALALLVIVYLSNLILIKVSSGDNYIFQIATMLVSIGAIMIYRMDPSIGTKQLAWFTVGILCFYMTYFLLKHIRIWDKITYIYIAMSYILFALTFVLGERKYGAINWIEIKGVSIQPGEIIKILLIFIIAGFYSNYEKYKRKKQLSYILIGIIYSFIGLLFLQKDLGMALMFYSIFISLQYIYEDDRKLILYNIGLFIFSAILGYFLFSHVRIRVETWLNPWRFINDKGYQITQSLFAIAEGGFFGKGLGLGYPHFIPLPYNDFIFSAIVEEMGIFTGIGIIMLFLILFYRGFKIGMNQENKFYKILALGISVLFAVQAFIIIGGVIKLIPLTGITLPFVSYGGSSLITSFIALGILQVASEDLESRMKIDEEES</sequence>
<reference evidence="7 8" key="1">
    <citation type="submission" date="2016-02" db="EMBL/GenBank/DDBJ databases">
        <title>Genome sequence of Tissierella creatinophila DSM 6911.</title>
        <authorList>
            <person name="Poehlein A."/>
            <person name="Daniel R."/>
        </authorList>
    </citation>
    <scope>NUCLEOTIDE SEQUENCE [LARGE SCALE GENOMIC DNA]</scope>
    <source>
        <strain evidence="7 8">DSM 6911</strain>
    </source>
</reference>
<dbReference type="GO" id="GO:0051301">
    <property type="term" value="P:cell division"/>
    <property type="evidence" value="ECO:0007669"/>
    <property type="project" value="InterPro"/>
</dbReference>
<dbReference type="AlphaFoldDB" id="A0A1U7M5D3"/>
<feature type="transmembrane region" description="Helical" evidence="6">
    <location>
        <begin position="120"/>
        <end position="139"/>
    </location>
</feature>
<dbReference type="GO" id="GO:0008360">
    <property type="term" value="P:regulation of cell shape"/>
    <property type="evidence" value="ECO:0007669"/>
    <property type="project" value="UniProtKB-KW"/>
</dbReference>
<evidence type="ECO:0000256" key="2">
    <source>
        <dbReference type="ARBA" id="ARBA00022692"/>
    </source>
</evidence>
<evidence type="ECO:0000313" key="7">
    <source>
        <dbReference type="EMBL" id="OLS02534.1"/>
    </source>
</evidence>
<keyword evidence="2 6" id="KW-0812">Transmembrane</keyword>
<feature type="transmembrane region" description="Helical" evidence="6">
    <location>
        <begin position="95"/>
        <end position="114"/>
    </location>
</feature>
<evidence type="ECO:0000313" key="8">
    <source>
        <dbReference type="Proteomes" id="UP000186112"/>
    </source>
</evidence>
<feature type="transmembrane region" description="Helical" evidence="6">
    <location>
        <begin position="208"/>
        <end position="224"/>
    </location>
</feature>
<feature type="transmembrane region" description="Helical" evidence="6">
    <location>
        <begin position="15"/>
        <end position="32"/>
    </location>
</feature>
<dbReference type="InterPro" id="IPR001182">
    <property type="entry name" value="FtsW/RodA"/>
</dbReference>
<evidence type="ECO:0000256" key="1">
    <source>
        <dbReference type="ARBA" id="ARBA00004141"/>
    </source>
</evidence>
<feature type="transmembrane region" description="Helical" evidence="6">
    <location>
        <begin position="230"/>
        <end position="249"/>
    </location>
</feature>
<evidence type="ECO:0000256" key="3">
    <source>
        <dbReference type="ARBA" id="ARBA00022960"/>
    </source>
</evidence>
<dbReference type="EMBL" id="LTDM01000023">
    <property type="protein sequence ID" value="OLS02534.1"/>
    <property type="molecule type" value="Genomic_DNA"/>
</dbReference>
<feature type="transmembrane region" description="Helical" evidence="6">
    <location>
        <begin position="314"/>
        <end position="332"/>
    </location>
</feature>
<feature type="transmembrane region" description="Helical" evidence="6">
    <location>
        <begin position="186"/>
        <end position="203"/>
    </location>
</feature>
<feature type="transmembrane region" description="Helical" evidence="6">
    <location>
        <begin position="66"/>
        <end position="83"/>
    </location>
</feature>
<dbReference type="GO" id="GO:0015648">
    <property type="term" value="F:lipid-linked peptidoglycan transporter activity"/>
    <property type="evidence" value="ECO:0007669"/>
    <property type="project" value="TreeGrafter"/>
</dbReference>
<keyword evidence="5 6" id="KW-0472">Membrane</keyword>
<organism evidence="7 8">
    <name type="scientific">Tissierella creatinophila DSM 6911</name>
    <dbReference type="NCBI Taxonomy" id="1123403"/>
    <lineage>
        <taxon>Bacteria</taxon>
        <taxon>Bacillati</taxon>
        <taxon>Bacillota</taxon>
        <taxon>Tissierellia</taxon>
        <taxon>Tissierellales</taxon>
        <taxon>Tissierellaceae</taxon>
        <taxon>Tissierella</taxon>
    </lineage>
</organism>
<dbReference type="Pfam" id="PF01098">
    <property type="entry name" value="FTSW_RODA_SPOVE"/>
    <property type="match status" value="1"/>
</dbReference>
<keyword evidence="4 6" id="KW-1133">Transmembrane helix</keyword>
<feature type="transmembrane region" description="Helical" evidence="6">
    <location>
        <begin position="380"/>
        <end position="401"/>
    </location>
</feature>
<feature type="transmembrane region" description="Helical" evidence="6">
    <location>
        <begin position="39"/>
        <end position="60"/>
    </location>
</feature>
<dbReference type="GO" id="GO:0032153">
    <property type="term" value="C:cell division site"/>
    <property type="evidence" value="ECO:0007669"/>
    <property type="project" value="TreeGrafter"/>
</dbReference>
<proteinExistence type="predicted"/>
<evidence type="ECO:0000256" key="6">
    <source>
        <dbReference type="SAM" id="Phobius"/>
    </source>
</evidence>
<comment type="caution">
    <text evidence="7">The sequence shown here is derived from an EMBL/GenBank/DDBJ whole genome shotgun (WGS) entry which is preliminary data.</text>
</comment>
<protein>
    <submittedName>
        <fullName evidence="7">Lipid II flippase FtsW</fullName>
    </submittedName>
</protein>
<evidence type="ECO:0000256" key="4">
    <source>
        <dbReference type="ARBA" id="ARBA00022989"/>
    </source>
</evidence>
<dbReference type="RefSeq" id="WP_075726671.1">
    <property type="nucleotide sequence ID" value="NZ_LTDM01000023.1"/>
</dbReference>
<feature type="transmembrane region" description="Helical" evidence="6">
    <location>
        <begin position="344"/>
        <end position="368"/>
    </location>
</feature>
<comment type="subcellular location">
    <subcellularLocation>
        <location evidence="1">Membrane</location>
        <topology evidence="1">Multi-pass membrane protein</topology>
    </subcellularLocation>
</comment>
<gene>
    <name evidence="7" type="primary">ftsW_2</name>
    <name evidence="7" type="ORF">TICRE_14900</name>
</gene>
<dbReference type="Proteomes" id="UP000186112">
    <property type="component" value="Unassembled WGS sequence"/>
</dbReference>
<evidence type="ECO:0000256" key="5">
    <source>
        <dbReference type="ARBA" id="ARBA00023136"/>
    </source>
</evidence>
<keyword evidence="3" id="KW-0133">Cell shape</keyword>
<name>A0A1U7M5D3_TISCR</name>
<dbReference type="PANTHER" id="PTHR30474">
    <property type="entry name" value="CELL CYCLE PROTEIN"/>
    <property type="match status" value="1"/>
</dbReference>
<dbReference type="OrthoDB" id="9812661at2"/>
<dbReference type="GO" id="GO:0005886">
    <property type="term" value="C:plasma membrane"/>
    <property type="evidence" value="ECO:0007669"/>
    <property type="project" value="TreeGrafter"/>
</dbReference>
<accession>A0A1U7M5D3</accession>